<dbReference type="PANTHER" id="PTHR11908:SF132">
    <property type="entry name" value="ALDEHYDE OXIDASE 1-RELATED"/>
    <property type="match status" value="1"/>
</dbReference>
<dbReference type="Pfam" id="PF01315">
    <property type="entry name" value="Ald_Xan_dh_C"/>
    <property type="match status" value="1"/>
</dbReference>
<comment type="caution">
    <text evidence="4">The sequence shown here is derived from an EMBL/GenBank/DDBJ whole genome shotgun (WGS) entry which is preliminary data.</text>
</comment>
<dbReference type="EMBL" id="BAABJQ010000025">
    <property type="protein sequence ID" value="GAA5195953.1"/>
    <property type="molecule type" value="Genomic_DNA"/>
</dbReference>
<dbReference type="InterPro" id="IPR036856">
    <property type="entry name" value="Ald_Oxase/Xan_DH_a/b_sf"/>
</dbReference>
<dbReference type="SMART" id="SM01008">
    <property type="entry name" value="Ald_Xan_dh_C"/>
    <property type="match status" value="1"/>
</dbReference>
<dbReference type="InterPro" id="IPR008274">
    <property type="entry name" value="AldOxase/xan_DH_MoCoBD1"/>
</dbReference>
<dbReference type="Pfam" id="PF02738">
    <property type="entry name" value="MoCoBD_1"/>
    <property type="match status" value="1"/>
</dbReference>
<reference evidence="5" key="1">
    <citation type="journal article" date="2019" name="Int. J. Syst. Evol. Microbiol.">
        <title>The Global Catalogue of Microorganisms (GCM) 10K type strain sequencing project: providing services to taxonomists for standard genome sequencing and annotation.</title>
        <authorList>
            <consortium name="The Broad Institute Genomics Platform"/>
            <consortium name="The Broad Institute Genome Sequencing Center for Infectious Disease"/>
            <person name="Wu L."/>
            <person name="Ma J."/>
        </authorList>
    </citation>
    <scope>NUCLEOTIDE SEQUENCE [LARGE SCALE GENOMIC DNA]</scope>
    <source>
        <strain evidence="5">JCM 18304</strain>
    </source>
</reference>
<keyword evidence="2" id="KW-0560">Oxidoreductase</keyword>
<organism evidence="4 5">
    <name type="scientific">Rugosimonospora acidiphila</name>
    <dbReference type="NCBI Taxonomy" id="556531"/>
    <lineage>
        <taxon>Bacteria</taxon>
        <taxon>Bacillati</taxon>
        <taxon>Actinomycetota</taxon>
        <taxon>Actinomycetes</taxon>
        <taxon>Micromonosporales</taxon>
        <taxon>Micromonosporaceae</taxon>
        <taxon>Rugosimonospora</taxon>
    </lineage>
</organism>
<dbReference type="InterPro" id="IPR037165">
    <property type="entry name" value="AldOxase/xan_DH_Mopterin-bd_sf"/>
</dbReference>
<dbReference type="InterPro" id="IPR046867">
    <property type="entry name" value="AldOxase/xan_DH_MoCoBD2"/>
</dbReference>
<dbReference type="PANTHER" id="PTHR11908">
    <property type="entry name" value="XANTHINE DEHYDROGENASE"/>
    <property type="match status" value="1"/>
</dbReference>
<dbReference type="SUPFAM" id="SSF56003">
    <property type="entry name" value="Molybdenum cofactor-binding domain"/>
    <property type="match status" value="1"/>
</dbReference>
<name>A0ABP9SIR6_9ACTN</name>
<accession>A0ABP9SIR6</accession>
<protein>
    <submittedName>
        <fullName evidence="4">Xanthine dehydrogenase family protein molybdopterin-binding subunit</fullName>
    </submittedName>
</protein>
<evidence type="ECO:0000313" key="5">
    <source>
        <dbReference type="Proteomes" id="UP001501570"/>
    </source>
</evidence>
<feature type="domain" description="Aldehyde oxidase/xanthine dehydrogenase a/b hammerhead" evidence="3">
    <location>
        <begin position="19"/>
        <end position="135"/>
    </location>
</feature>
<evidence type="ECO:0000259" key="3">
    <source>
        <dbReference type="SMART" id="SM01008"/>
    </source>
</evidence>
<evidence type="ECO:0000256" key="2">
    <source>
        <dbReference type="ARBA" id="ARBA00023002"/>
    </source>
</evidence>
<dbReference type="Gene3D" id="3.30.365.10">
    <property type="entry name" value="Aldehyde oxidase/xanthine dehydrogenase, molybdopterin binding domain"/>
    <property type="match status" value="4"/>
</dbReference>
<dbReference type="SUPFAM" id="SSF54665">
    <property type="entry name" value="CO dehydrogenase molybdoprotein N-domain-like"/>
    <property type="match status" value="1"/>
</dbReference>
<gene>
    <name evidence="4" type="ORF">GCM10023322_63800</name>
</gene>
<sequence length="749" mass="79335">MSPAIGATVARVDGRAKVSGAARYSGEIPLTNLAHAVLIGAPVASGRIAAIDCSEAQRAGGVLAVLSHLNLPKVAAQPSLLPSLAGMAAPGQSFFPMQDDTVHYAGQHVAVVVADTLERAEHAATLVRIDYQQSSPTTLIDQARDQAYVPQKIFGGLLPGQDARGDVEAGLKQAEIRIDATYRFAANHHNPIEPSTTTAEWDDSGRLTVYDSTQGPTATQMTLAQLLGMPPAMIKVVSHFVGGSFGSKAMIWPHAALAALAARHVRRPVRLALSREQMFTSCGHREEQEHVVTLGATADGRLTALRHHKLSVTSHFDDWAEPSLQSAAIMYACPNYEGVYRLIRGNTNTPTFMRAPGEASGMFGLETAIDELAERVGVDPVELRLRNFTETDPATGDPWSSCGLRECYQRGMELFGWSGRDSRPGRRREGNWLIGTGMAAAAYPHAQPVNPQRARARIYLDGSVVVEAGVSEFGTGVTTAMTQVAADGLGAALEQVRFLGGSTDLPNITAAVGSAGAGATSAAVHLAVTALRQQLIGLAVSDEKSPLHGADPAGVIVEGGRMCRRDRPEAGEAYAELLQRHMLPDLEAVSNWIPPAQDAGHGMHTFGAQFAEVGVDADLGLIRVRRLVGVFAPGRVLNRATAHSQLMGGMIWGLSQALQEATRMDARSGRWANASLADYLVPVNADAPDVVVDTVEVLEDVVNPLGVKGVGEIGIVGVAAAIANAVYHATGYRARHLPITLEDLLPRPA</sequence>
<dbReference type="InterPro" id="IPR000674">
    <property type="entry name" value="Ald_Oxase/Xan_DH_a/b"/>
</dbReference>
<evidence type="ECO:0000313" key="4">
    <source>
        <dbReference type="EMBL" id="GAA5195953.1"/>
    </source>
</evidence>
<dbReference type="Proteomes" id="UP001501570">
    <property type="component" value="Unassembled WGS sequence"/>
</dbReference>
<keyword evidence="1" id="KW-0500">Molybdenum</keyword>
<dbReference type="Pfam" id="PF20256">
    <property type="entry name" value="MoCoBD_2"/>
    <property type="match status" value="1"/>
</dbReference>
<proteinExistence type="predicted"/>
<dbReference type="Gene3D" id="3.90.1170.50">
    <property type="entry name" value="Aldehyde oxidase/xanthine dehydrogenase, a/b hammerhead"/>
    <property type="match status" value="1"/>
</dbReference>
<keyword evidence="5" id="KW-1185">Reference proteome</keyword>
<evidence type="ECO:0000256" key="1">
    <source>
        <dbReference type="ARBA" id="ARBA00022505"/>
    </source>
</evidence>
<dbReference type="InterPro" id="IPR016208">
    <property type="entry name" value="Ald_Oxase/xanthine_DH-like"/>
</dbReference>
<dbReference type="RefSeq" id="WP_345635913.1">
    <property type="nucleotide sequence ID" value="NZ_BAABJQ010000025.1"/>
</dbReference>